<reference evidence="2 3" key="1">
    <citation type="journal article" date="2018" name="Front. Plant Sci.">
        <title>Red Clover (Trifolium pratense) and Zigzag Clover (T. medium) - A Picture of Genomic Similarities and Differences.</title>
        <authorList>
            <person name="Dluhosova J."/>
            <person name="Istvanek J."/>
            <person name="Nedelnik J."/>
            <person name="Repkova J."/>
        </authorList>
    </citation>
    <scope>NUCLEOTIDE SEQUENCE [LARGE SCALE GENOMIC DNA]</scope>
    <source>
        <strain evidence="3">cv. 10/8</strain>
        <tissue evidence="2">Leaf</tissue>
    </source>
</reference>
<dbReference type="AlphaFoldDB" id="A0A392P6B9"/>
<evidence type="ECO:0000313" key="2">
    <source>
        <dbReference type="EMBL" id="MCI06385.1"/>
    </source>
</evidence>
<dbReference type="Proteomes" id="UP000265520">
    <property type="component" value="Unassembled WGS sequence"/>
</dbReference>
<organism evidence="2 3">
    <name type="scientific">Trifolium medium</name>
    <dbReference type="NCBI Taxonomy" id="97028"/>
    <lineage>
        <taxon>Eukaryota</taxon>
        <taxon>Viridiplantae</taxon>
        <taxon>Streptophyta</taxon>
        <taxon>Embryophyta</taxon>
        <taxon>Tracheophyta</taxon>
        <taxon>Spermatophyta</taxon>
        <taxon>Magnoliopsida</taxon>
        <taxon>eudicotyledons</taxon>
        <taxon>Gunneridae</taxon>
        <taxon>Pentapetalae</taxon>
        <taxon>rosids</taxon>
        <taxon>fabids</taxon>
        <taxon>Fabales</taxon>
        <taxon>Fabaceae</taxon>
        <taxon>Papilionoideae</taxon>
        <taxon>50 kb inversion clade</taxon>
        <taxon>NPAAA clade</taxon>
        <taxon>Hologalegina</taxon>
        <taxon>IRL clade</taxon>
        <taxon>Trifolieae</taxon>
        <taxon>Trifolium</taxon>
    </lineage>
</organism>
<protein>
    <submittedName>
        <fullName evidence="2">Cation-chloride cotransporter-like protein</fullName>
    </submittedName>
</protein>
<feature type="region of interest" description="Disordered" evidence="1">
    <location>
        <begin position="1"/>
        <end position="26"/>
    </location>
</feature>
<evidence type="ECO:0000313" key="3">
    <source>
        <dbReference type="Proteomes" id="UP000265520"/>
    </source>
</evidence>
<keyword evidence="3" id="KW-1185">Reference proteome</keyword>
<proteinExistence type="predicted"/>
<accession>A0A392P6B9</accession>
<sequence length="26" mass="2682">MTGEQIAPPSSPRDGEDITITAGLPK</sequence>
<dbReference type="EMBL" id="LXQA010061665">
    <property type="protein sequence ID" value="MCI06385.1"/>
    <property type="molecule type" value="Genomic_DNA"/>
</dbReference>
<feature type="non-terminal residue" evidence="2">
    <location>
        <position position="26"/>
    </location>
</feature>
<comment type="caution">
    <text evidence="2">The sequence shown here is derived from an EMBL/GenBank/DDBJ whole genome shotgun (WGS) entry which is preliminary data.</text>
</comment>
<name>A0A392P6B9_9FABA</name>
<evidence type="ECO:0000256" key="1">
    <source>
        <dbReference type="SAM" id="MobiDB-lite"/>
    </source>
</evidence>